<reference evidence="11" key="1">
    <citation type="submission" date="2020-08" db="EMBL/GenBank/DDBJ databases">
        <title>Multicomponent nature underlies the extraordinary mechanical properties of spider dragline silk.</title>
        <authorList>
            <person name="Kono N."/>
            <person name="Nakamura H."/>
            <person name="Mori M."/>
            <person name="Yoshida Y."/>
            <person name="Ohtoshi R."/>
            <person name="Malay A.D."/>
            <person name="Moran D.A.P."/>
            <person name="Tomita M."/>
            <person name="Numata K."/>
            <person name="Arakawa K."/>
        </authorList>
    </citation>
    <scope>NUCLEOTIDE SEQUENCE</scope>
</reference>
<feature type="disulfide bond" evidence="9">
    <location>
        <begin position="79"/>
        <end position="91"/>
    </location>
</feature>
<evidence type="ECO:0000256" key="2">
    <source>
        <dbReference type="ARBA" id="ARBA00022692"/>
    </source>
</evidence>
<keyword evidence="5" id="KW-0472">Membrane</keyword>
<dbReference type="InterPro" id="IPR036055">
    <property type="entry name" value="LDL_receptor-like_sf"/>
</dbReference>
<dbReference type="SMART" id="SM00192">
    <property type="entry name" value="LDLa"/>
    <property type="match status" value="2"/>
</dbReference>
<comment type="subcellular location">
    <subcellularLocation>
        <location evidence="1">Membrane</location>
        <topology evidence="1">Single-pass membrane protein</topology>
    </subcellularLocation>
</comment>
<dbReference type="PROSITE" id="PS01209">
    <property type="entry name" value="LDLRA_1"/>
    <property type="match status" value="1"/>
</dbReference>
<evidence type="ECO:0000256" key="6">
    <source>
        <dbReference type="ARBA" id="ARBA00023157"/>
    </source>
</evidence>
<evidence type="ECO:0000256" key="1">
    <source>
        <dbReference type="ARBA" id="ARBA00004167"/>
    </source>
</evidence>
<keyword evidence="12" id="KW-1185">Reference proteome</keyword>
<evidence type="ECO:0000256" key="4">
    <source>
        <dbReference type="ARBA" id="ARBA00022989"/>
    </source>
</evidence>
<dbReference type="PANTHER" id="PTHR22722">
    <property type="entry name" value="LOW-DENSITY LIPOPROTEIN RECEPTOR-RELATED PROTEIN 2-RELATED"/>
    <property type="match status" value="1"/>
</dbReference>
<gene>
    <name evidence="11" type="primary">NCL1_52530</name>
    <name evidence="11" type="ORF">TNIN_420621</name>
</gene>
<evidence type="ECO:0000256" key="3">
    <source>
        <dbReference type="ARBA" id="ARBA00022737"/>
    </source>
</evidence>
<feature type="signal peptide" evidence="10">
    <location>
        <begin position="1"/>
        <end position="34"/>
    </location>
</feature>
<dbReference type="CDD" id="cd00112">
    <property type="entry name" value="LDLa"/>
    <property type="match status" value="2"/>
</dbReference>
<dbReference type="GO" id="GO:0043235">
    <property type="term" value="C:receptor complex"/>
    <property type="evidence" value="ECO:0007669"/>
    <property type="project" value="TreeGrafter"/>
</dbReference>
<dbReference type="InterPro" id="IPR002172">
    <property type="entry name" value="LDrepeatLR_classA_rpt"/>
</dbReference>
<evidence type="ECO:0000256" key="8">
    <source>
        <dbReference type="ARBA" id="ARBA00023180"/>
    </source>
</evidence>
<evidence type="ECO:0000256" key="5">
    <source>
        <dbReference type="ARBA" id="ARBA00023136"/>
    </source>
</evidence>
<evidence type="ECO:0000313" key="11">
    <source>
        <dbReference type="EMBL" id="GFS61856.1"/>
    </source>
</evidence>
<dbReference type="PROSITE" id="PS50068">
    <property type="entry name" value="LDLRA_2"/>
    <property type="match status" value="2"/>
</dbReference>
<dbReference type="Gene3D" id="4.10.400.10">
    <property type="entry name" value="Low-density Lipoprotein Receptor"/>
    <property type="match status" value="2"/>
</dbReference>
<dbReference type="InterPro" id="IPR051221">
    <property type="entry name" value="LDLR-related"/>
</dbReference>
<comment type="caution">
    <text evidence="11">The sequence shown here is derived from an EMBL/GenBank/DDBJ whole genome shotgun (WGS) entry which is preliminary data.</text>
</comment>
<dbReference type="SUPFAM" id="SSF57424">
    <property type="entry name" value="LDL receptor-like module"/>
    <property type="match status" value="2"/>
</dbReference>
<dbReference type="PRINTS" id="PR00261">
    <property type="entry name" value="LDLRECEPTOR"/>
</dbReference>
<feature type="disulfide bond" evidence="9">
    <location>
        <begin position="61"/>
        <end position="76"/>
    </location>
</feature>
<accession>A0A8X6K3K3</accession>
<feature type="disulfide bond" evidence="9">
    <location>
        <begin position="86"/>
        <end position="104"/>
    </location>
</feature>
<organism evidence="11 12">
    <name type="scientific">Trichonephila inaurata madagascariensis</name>
    <dbReference type="NCBI Taxonomy" id="2747483"/>
    <lineage>
        <taxon>Eukaryota</taxon>
        <taxon>Metazoa</taxon>
        <taxon>Ecdysozoa</taxon>
        <taxon>Arthropoda</taxon>
        <taxon>Chelicerata</taxon>
        <taxon>Arachnida</taxon>
        <taxon>Araneae</taxon>
        <taxon>Araneomorphae</taxon>
        <taxon>Entelegynae</taxon>
        <taxon>Araneoidea</taxon>
        <taxon>Nephilidae</taxon>
        <taxon>Trichonephila</taxon>
        <taxon>Trichonephila inaurata</taxon>
    </lineage>
</organism>
<dbReference type="Proteomes" id="UP000886998">
    <property type="component" value="Unassembled WGS sequence"/>
</dbReference>
<feature type="disulfide bond" evidence="9">
    <location>
        <begin position="98"/>
        <end position="113"/>
    </location>
</feature>
<dbReference type="InterPro" id="IPR023415">
    <property type="entry name" value="LDLR_class-A_CS"/>
</dbReference>
<proteinExistence type="predicted"/>
<feature type="non-terminal residue" evidence="11">
    <location>
        <position position="1"/>
    </location>
</feature>
<keyword evidence="6 9" id="KW-1015">Disulfide bond</keyword>
<dbReference type="AlphaFoldDB" id="A0A8X6K3K3"/>
<keyword evidence="7" id="KW-0675">Receptor</keyword>
<sequence length="113" mass="12482">MRKWNSFTVGAAIMSREIIASVLLLWISLHSARAAFTQGPCPNRHLWCADRSRCILHGWVCDGEKDCRDGSDEIGCGSCSKGQFQCDIISCIETSSICNGEKDCRDGSDENFC</sequence>
<name>A0A8X6K3K3_9ARAC</name>
<evidence type="ECO:0000313" key="12">
    <source>
        <dbReference type="Proteomes" id="UP000886998"/>
    </source>
</evidence>
<feature type="chain" id="PRO_5036453650" evidence="10">
    <location>
        <begin position="35"/>
        <end position="113"/>
    </location>
</feature>
<keyword evidence="2" id="KW-0812">Transmembrane</keyword>
<dbReference type="GO" id="GO:0005886">
    <property type="term" value="C:plasma membrane"/>
    <property type="evidence" value="ECO:0007669"/>
    <property type="project" value="TreeGrafter"/>
</dbReference>
<dbReference type="EMBL" id="BMAV01027729">
    <property type="protein sequence ID" value="GFS61856.1"/>
    <property type="molecule type" value="Genomic_DNA"/>
</dbReference>
<protein>
    <submittedName>
        <fullName evidence="11">Uncharacterized protein</fullName>
    </submittedName>
</protein>
<keyword evidence="10" id="KW-0732">Signal</keyword>
<evidence type="ECO:0000256" key="7">
    <source>
        <dbReference type="ARBA" id="ARBA00023170"/>
    </source>
</evidence>
<keyword evidence="3" id="KW-0677">Repeat</keyword>
<dbReference type="OrthoDB" id="6413415at2759"/>
<comment type="caution">
    <text evidence="9">Lacks conserved residue(s) required for the propagation of feature annotation.</text>
</comment>
<evidence type="ECO:0000256" key="10">
    <source>
        <dbReference type="SAM" id="SignalP"/>
    </source>
</evidence>
<keyword evidence="4" id="KW-1133">Transmembrane helix</keyword>
<keyword evidence="8" id="KW-0325">Glycoprotein</keyword>
<dbReference type="Pfam" id="PF00057">
    <property type="entry name" value="Ldl_recept_a"/>
    <property type="match status" value="2"/>
</dbReference>
<evidence type="ECO:0000256" key="9">
    <source>
        <dbReference type="PROSITE-ProRule" id="PRU00124"/>
    </source>
</evidence>